<keyword evidence="3" id="KW-1185">Reference proteome</keyword>
<dbReference type="EMBL" id="JALJOR010000026">
    <property type="protein sequence ID" value="KAK9802943.1"/>
    <property type="molecule type" value="Genomic_DNA"/>
</dbReference>
<dbReference type="InterPro" id="IPR029068">
    <property type="entry name" value="Glyas_Bleomycin-R_OHBP_Dase"/>
</dbReference>
<protein>
    <recommendedName>
        <fullName evidence="1">Glyoxalase/fosfomycin resistance/dioxygenase domain-containing protein</fullName>
    </recommendedName>
</protein>
<reference evidence="2 3" key="1">
    <citation type="journal article" date="2024" name="Nat. Commun.">
        <title>Phylogenomics reveals the evolutionary origins of lichenization in chlorophyte algae.</title>
        <authorList>
            <person name="Puginier C."/>
            <person name="Libourel C."/>
            <person name="Otte J."/>
            <person name="Skaloud P."/>
            <person name="Haon M."/>
            <person name="Grisel S."/>
            <person name="Petersen M."/>
            <person name="Berrin J.G."/>
            <person name="Delaux P.M."/>
            <person name="Dal Grande F."/>
            <person name="Keller J."/>
        </authorList>
    </citation>
    <scope>NUCLEOTIDE SEQUENCE [LARGE SCALE GENOMIC DNA]</scope>
    <source>
        <strain evidence="2 3">SAG 2043</strain>
    </source>
</reference>
<evidence type="ECO:0000313" key="3">
    <source>
        <dbReference type="Proteomes" id="UP001489004"/>
    </source>
</evidence>
<name>A0AAW1P2Z5_9CHLO</name>
<gene>
    <name evidence="2" type="ORF">WJX72_002653</name>
</gene>
<dbReference type="SUPFAM" id="SSF54593">
    <property type="entry name" value="Glyoxalase/Bleomycin resistance protein/Dihydroxybiphenyl dioxygenase"/>
    <property type="match status" value="1"/>
</dbReference>
<dbReference type="Gene3D" id="3.10.180.10">
    <property type="entry name" value="2,3-Dihydroxybiphenyl 1,2-Dioxygenase, domain 1"/>
    <property type="match status" value="1"/>
</dbReference>
<evidence type="ECO:0000259" key="1">
    <source>
        <dbReference type="Pfam" id="PF00903"/>
    </source>
</evidence>
<evidence type="ECO:0000313" key="2">
    <source>
        <dbReference type="EMBL" id="KAK9802943.1"/>
    </source>
</evidence>
<accession>A0AAW1P2Z5</accession>
<dbReference type="InterPro" id="IPR004360">
    <property type="entry name" value="Glyas_Fos-R_dOase_dom"/>
</dbReference>
<comment type="caution">
    <text evidence="2">The sequence shown here is derived from an EMBL/GenBank/DDBJ whole genome shotgun (WGS) entry which is preliminary data.</text>
</comment>
<organism evidence="2 3">
    <name type="scientific">[Myrmecia] bisecta</name>
    <dbReference type="NCBI Taxonomy" id="41462"/>
    <lineage>
        <taxon>Eukaryota</taxon>
        <taxon>Viridiplantae</taxon>
        <taxon>Chlorophyta</taxon>
        <taxon>core chlorophytes</taxon>
        <taxon>Trebouxiophyceae</taxon>
        <taxon>Trebouxiales</taxon>
        <taxon>Trebouxiaceae</taxon>
        <taxon>Myrmecia</taxon>
    </lineage>
</organism>
<dbReference type="Proteomes" id="UP001489004">
    <property type="component" value="Unassembled WGS sequence"/>
</dbReference>
<dbReference type="AlphaFoldDB" id="A0AAW1P2Z5"/>
<sequence>MKLTSTLPLLVVDEIEPCIPFYKNTLDYEVKNEVKDEAEKLFYICFGKGDHNVKLTTKAFLAKELPAEVMQHLKAPGASYLYHSVEELDVDLIKQQAGAKLLHGPHSAMYGATEAYVLDVSGHMHVFGEWRKMEAKANGAA</sequence>
<feature type="domain" description="Glyoxalase/fosfomycin resistance/dioxygenase" evidence="1">
    <location>
        <begin position="10"/>
        <end position="124"/>
    </location>
</feature>
<proteinExistence type="predicted"/>
<dbReference type="Pfam" id="PF00903">
    <property type="entry name" value="Glyoxalase"/>
    <property type="match status" value="1"/>
</dbReference>